<name>A0A9D1Z0V0_9BACT</name>
<proteinExistence type="inferred from homology"/>
<dbReference type="InterPro" id="IPR003759">
    <property type="entry name" value="Cbl-bd_cap"/>
</dbReference>
<dbReference type="InterPro" id="IPR050554">
    <property type="entry name" value="Met_Synthase/Corrinoid"/>
</dbReference>
<dbReference type="FunFam" id="3.40.50.280:FF:000003">
    <property type="entry name" value="Dimethylamine methyltransferase corrinoid protein"/>
    <property type="match status" value="1"/>
</dbReference>
<dbReference type="SUPFAM" id="SSF52242">
    <property type="entry name" value="Cobalamin (vitamin B12)-binding domain"/>
    <property type="match status" value="1"/>
</dbReference>
<dbReference type="PANTHER" id="PTHR45833">
    <property type="entry name" value="METHIONINE SYNTHASE"/>
    <property type="match status" value="1"/>
</dbReference>
<dbReference type="Gene3D" id="1.10.1240.10">
    <property type="entry name" value="Methionine synthase domain"/>
    <property type="match status" value="1"/>
</dbReference>
<dbReference type="Pfam" id="PF02607">
    <property type="entry name" value="B12-binding_2"/>
    <property type="match status" value="1"/>
</dbReference>
<dbReference type="Pfam" id="PF02310">
    <property type="entry name" value="B12-binding"/>
    <property type="match status" value="1"/>
</dbReference>
<dbReference type="SUPFAM" id="SSF47644">
    <property type="entry name" value="Methionine synthase domain"/>
    <property type="match status" value="1"/>
</dbReference>
<dbReference type="Proteomes" id="UP000886844">
    <property type="component" value="Unassembled WGS sequence"/>
</dbReference>
<dbReference type="CDD" id="cd02070">
    <property type="entry name" value="corrinoid_protein_B12-BD"/>
    <property type="match status" value="1"/>
</dbReference>
<accession>A0A9D1Z0V0</accession>
<evidence type="ECO:0000256" key="3">
    <source>
        <dbReference type="ARBA" id="ARBA00023285"/>
    </source>
</evidence>
<dbReference type="GO" id="GO:0050667">
    <property type="term" value="P:homocysteine metabolic process"/>
    <property type="evidence" value="ECO:0007669"/>
    <property type="project" value="TreeGrafter"/>
</dbReference>
<dbReference type="PROSITE" id="PS51332">
    <property type="entry name" value="B12_BINDING"/>
    <property type="match status" value="1"/>
</dbReference>
<evidence type="ECO:0000259" key="5">
    <source>
        <dbReference type="PROSITE" id="PS51337"/>
    </source>
</evidence>
<keyword evidence="3" id="KW-0170">Cobalt</keyword>
<evidence type="ECO:0000313" key="6">
    <source>
        <dbReference type="EMBL" id="HIY68640.1"/>
    </source>
</evidence>
<dbReference type="InterPro" id="IPR036724">
    <property type="entry name" value="Cobalamin-bd_sf"/>
</dbReference>
<dbReference type="GO" id="GO:0005829">
    <property type="term" value="C:cytosol"/>
    <property type="evidence" value="ECO:0007669"/>
    <property type="project" value="TreeGrafter"/>
</dbReference>
<feature type="domain" description="B12-binding N-terminal" evidence="5">
    <location>
        <begin position="1"/>
        <end position="88"/>
    </location>
</feature>
<feature type="domain" description="B12-binding" evidence="4">
    <location>
        <begin position="88"/>
        <end position="211"/>
    </location>
</feature>
<evidence type="ECO:0000256" key="1">
    <source>
        <dbReference type="ARBA" id="ARBA00010854"/>
    </source>
</evidence>
<protein>
    <submittedName>
        <fullName evidence="6">Corrinoid protein</fullName>
    </submittedName>
</protein>
<dbReference type="GO" id="GO:0046872">
    <property type="term" value="F:metal ion binding"/>
    <property type="evidence" value="ECO:0007669"/>
    <property type="project" value="UniProtKB-KW"/>
</dbReference>
<organism evidence="6 7">
    <name type="scientific">Candidatus Alistipes intestinigallinarum</name>
    <dbReference type="NCBI Taxonomy" id="2838440"/>
    <lineage>
        <taxon>Bacteria</taxon>
        <taxon>Pseudomonadati</taxon>
        <taxon>Bacteroidota</taxon>
        <taxon>Bacteroidia</taxon>
        <taxon>Bacteroidales</taxon>
        <taxon>Rikenellaceae</taxon>
        <taxon>Alistipes</taxon>
    </lineage>
</organism>
<comment type="similarity">
    <text evidence="1">Belongs to the methylamine corrinoid protein family.</text>
</comment>
<dbReference type="EMBL" id="DXDA01000036">
    <property type="protein sequence ID" value="HIY68640.1"/>
    <property type="molecule type" value="Genomic_DNA"/>
</dbReference>
<dbReference type="AlphaFoldDB" id="A0A9D1Z0V0"/>
<dbReference type="GO" id="GO:0031419">
    <property type="term" value="F:cobalamin binding"/>
    <property type="evidence" value="ECO:0007669"/>
    <property type="project" value="InterPro"/>
</dbReference>
<keyword evidence="2" id="KW-0479">Metal-binding</keyword>
<gene>
    <name evidence="6" type="ORF">H9828_04405</name>
</gene>
<reference evidence="6" key="1">
    <citation type="journal article" date="2021" name="PeerJ">
        <title>Extensive microbial diversity within the chicken gut microbiome revealed by metagenomics and culture.</title>
        <authorList>
            <person name="Gilroy R."/>
            <person name="Ravi A."/>
            <person name="Getino M."/>
            <person name="Pursley I."/>
            <person name="Horton D.L."/>
            <person name="Alikhan N.F."/>
            <person name="Baker D."/>
            <person name="Gharbi K."/>
            <person name="Hall N."/>
            <person name="Watson M."/>
            <person name="Adriaenssens E.M."/>
            <person name="Foster-Nyarko E."/>
            <person name="Jarju S."/>
            <person name="Secka A."/>
            <person name="Antonio M."/>
            <person name="Oren A."/>
            <person name="Chaudhuri R.R."/>
            <person name="La Ragione R."/>
            <person name="Hildebrand F."/>
            <person name="Pallen M.J."/>
        </authorList>
    </citation>
    <scope>NUCLEOTIDE SEQUENCE</scope>
    <source>
        <strain evidence="6">5134</strain>
    </source>
</reference>
<reference evidence="6" key="2">
    <citation type="submission" date="2021-04" db="EMBL/GenBank/DDBJ databases">
        <authorList>
            <person name="Gilroy R."/>
        </authorList>
    </citation>
    <scope>NUCLEOTIDE SEQUENCE</scope>
    <source>
        <strain evidence="6">5134</strain>
    </source>
</reference>
<dbReference type="SMART" id="SM01018">
    <property type="entry name" value="B12-binding_2"/>
    <property type="match status" value="1"/>
</dbReference>
<dbReference type="GO" id="GO:0046653">
    <property type="term" value="P:tetrahydrofolate metabolic process"/>
    <property type="evidence" value="ECO:0007669"/>
    <property type="project" value="TreeGrafter"/>
</dbReference>
<dbReference type="Gene3D" id="3.40.50.280">
    <property type="entry name" value="Cobalamin-binding domain"/>
    <property type="match status" value="1"/>
</dbReference>
<dbReference type="GO" id="GO:0008705">
    <property type="term" value="F:methionine synthase activity"/>
    <property type="evidence" value="ECO:0007669"/>
    <property type="project" value="TreeGrafter"/>
</dbReference>
<evidence type="ECO:0000313" key="7">
    <source>
        <dbReference type="Proteomes" id="UP000886844"/>
    </source>
</evidence>
<comment type="caution">
    <text evidence="6">The sequence shown here is derived from an EMBL/GenBank/DDBJ whole genome shotgun (WGS) entry which is preliminary data.</text>
</comment>
<dbReference type="InterPro" id="IPR006158">
    <property type="entry name" value="Cobalamin-bd"/>
</dbReference>
<evidence type="ECO:0000256" key="2">
    <source>
        <dbReference type="ARBA" id="ARBA00022723"/>
    </source>
</evidence>
<dbReference type="PROSITE" id="PS51337">
    <property type="entry name" value="B12_BINDING_NTER"/>
    <property type="match status" value="1"/>
</dbReference>
<evidence type="ECO:0000259" key="4">
    <source>
        <dbReference type="PROSITE" id="PS51332"/>
    </source>
</evidence>
<dbReference type="InterPro" id="IPR036594">
    <property type="entry name" value="Meth_synthase_dom"/>
</dbReference>
<sequence length="211" mass="22256">MTNLNELYEAILNGKLEQAQEVTRQAIAEGVDPQAIINNYMVKGMEEIGARFEAGKAFVPNLLMSARAMKGSLELLKPLLKGDRSSSAGKVVIGTVKGDLHDIGKNLVASMLEGCGFEVINLGVDVSSEKFIDAARANNADIICMSALLTTTMNYMKEVVAAVEASGLKGKVKTMVGGAPLNNDFAMSIGADGYSSNANDAVALARRLVNA</sequence>
<dbReference type="PANTHER" id="PTHR45833:SF1">
    <property type="entry name" value="METHIONINE SYNTHASE"/>
    <property type="match status" value="1"/>
</dbReference>